<dbReference type="InterPro" id="IPR007466">
    <property type="entry name" value="Peptidyl-Arg-deiminase_porph"/>
</dbReference>
<accession>A0ABU4AXY5</accession>
<dbReference type="RefSeq" id="WP_317548370.1">
    <property type="nucleotide sequence ID" value="NZ_JAWLKE010000004.1"/>
</dbReference>
<comment type="caution">
    <text evidence="2">The sequence shown here is derived from an EMBL/GenBank/DDBJ whole genome shotgun (WGS) entry which is preliminary data.</text>
</comment>
<dbReference type="EMBL" id="JAWLKE010000004">
    <property type="protein sequence ID" value="MDV6231071.1"/>
    <property type="molecule type" value="Genomic_DNA"/>
</dbReference>
<dbReference type="Gene3D" id="3.75.10.10">
    <property type="entry name" value="L-arginine/glycine Amidinotransferase, Chain A"/>
    <property type="match status" value="1"/>
</dbReference>
<dbReference type="Pfam" id="PF04371">
    <property type="entry name" value="PAD_porph"/>
    <property type="match status" value="1"/>
</dbReference>
<keyword evidence="1" id="KW-0378">Hydrolase</keyword>
<evidence type="ECO:0000256" key="1">
    <source>
        <dbReference type="ARBA" id="ARBA00022801"/>
    </source>
</evidence>
<dbReference type="PANTHER" id="PTHR31377:SF0">
    <property type="entry name" value="AGMATINE DEIMINASE-RELATED"/>
    <property type="match status" value="1"/>
</dbReference>
<protein>
    <submittedName>
        <fullName evidence="2">Agmatine deiminase family protein</fullName>
    </submittedName>
</protein>
<name>A0ABU4AXY5_9NOCA</name>
<proteinExistence type="predicted"/>
<reference evidence="2 3" key="1">
    <citation type="submission" date="2023-10" db="EMBL/GenBank/DDBJ databases">
        <title>Development of a sustainable strategy for remediation of hydrocarbon-contaminated territories based on the waste exchange concept.</title>
        <authorList>
            <person name="Krivoruchko A."/>
        </authorList>
    </citation>
    <scope>NUCLEOTIDE SEQUENCE [LARGE SCALE GENOMIC DNA]</scope>
    <source>
        <strain evidence="2 3">IEGM 1322</strain>
    </source>
</reference>
<keyword evidence="3" id="KW-1185">Reference proteome</keyword>
<evidence type="ECO:0000313" key="2">
    <source>
        <dbReference type="EMBL" id="MDV6231071.1"/>
    </source>
</evidence>
<dbReference type="SUPFAM" id="SSF55909">
    <property type="entry name" value="Pentein"/>
    <property type="match status" value="1"/>
</dbReference>
<dbReference type="Proteomes" id="UP001185899">
    <property type="component" value="Unassembled WGS sequence"/>
</dbReference>
<dbReference type="PANTHER" id="PTHR31377">
    <property type="entry name" value="AGMATINE DEIMINASE-RELATED"/>
    <property type="match status" value="1"/>
</dbReference>
<sequence length="348" mass="37497">MTTTARTFTMPSETAPQDKVWMAFPCEGYSLGDDPAAKHEARSTWAAVAHAVAAFEPVTVVVDPAERAVASTYLSRDIDIVEAPLNDAWMRDIGPTFVHAQDGSVAAVDWVFNGWGAQDWAQWDKDSRIGEFVANHAAVQRITSPIVNEGGGIAVDGAGTVLVTETVQLDPGRNPGLSKADIEAELARTIGAQHVIWLPRGLTRDSMRFGTRGHVDIVAAIPSPGTVLVHRQHDRAHPDYEVSSLIVDTLRATHDGSGADWNIVEVPAPRTLRDADGFVDYSYINHLVVNGGVIACSYDDPSDAEAAAILRDAYPGRDVVTVDARPLFERGGGIHCITQHQPAARNLE</sequence>
<organism evidence="2 3">
    <name type="scientific">Rhodococcus cercidiphylli</name>
    <dbReference type="NCBI Taxonomy" id="489916"/>
    <lineage>
        <taxon>Bacteria</taxon>
        <taxon>Bacillati</taxon>
        <taxon>Actinomycetota</taxon>
        <taxon>Actinomycetes</taxon>
        <taxon>Mycobacteriales</taxon>
        <taxon>Nocardiaceae</taxon>
        <taxon>Rhodococcus</taxon>
    </lineage>
</organism>
<gene>
    <name evidence="2" type="ORF">R3P95_10970</name>
</gene>
<evidence type="ECO:0000313" key="3">
    <source>
        <dbReference type="Proteomes" id="UP001185899"/>
    </source>
</evidence>